<dbReference type="PANTHER" id="PTHR33337">
    <property type="entry name" value="GFA DOMAIN-CONTAINING PROTEIN"/>
    <property type="match status" value="1"/>
</dbReference>
<evidence type="ECO:0000256" key="3">
    <source>
        <dbReference type="ARBA" id="ARBA00022833"/>
    </source>
</evidence>
<evidence type="ECO:0000256" key="1">
    <source>
        <dbReference type="ARBA" id="ARBA00005495"/>
    </source>
</evidence>
<protein>
    <submittedName>
        <fullName evidence="6">GFA family protein</fullName>
    </submittedName>
</protein>
<keyword evidence="3" id="KW-0862">Zinc</keyword>
<dbReference type="GO" id="GO:0016846">
    <property type="term" value="F:carbon-sulfur lyase activity"/>
    <property type="evidence" value="ECO:0007669"/>
    <property type="project" value="InterPro"/>
</dbReference>
<dbReference type="SUPFAM" id="SSF51316">
    <property type="entry name" value="Mss4-like"/>
    <property type="match status" value="1"/>
</dbReference>
<keyword evidence="4" id="KW-0456">Lyase</keyword>
<reference evidence="7" key="1">
    <citation type="submission" date="2019-01" db="EMBL/GenBank/DDBJ databases">
        <title>Cytophagaceae bacterium strain CAR-16.</title>
        <authorList>
            <person name="Chen W.-M."/>
        </authorList>
    </citation>
    <scope>NUCLEOTIDE SEQUENCE [LARGE SCALE GENOMIC DNA]</scope>
    <source>
        <strain evidence="7">CHR27</strain>
    </source>
</reference>
<dbReference type="InterPro" id="IPR011057">
    <property type="entry name" value="Mss4-like_sf"/>
</dbReference>
<dbReference type="OrthoDB" id="7186766at2"/>
<dbReference type="PROSITE" id="PS51891">
    <property type="entry name" value="CENP_V_GFA"/>
    <property type="match status" value="1"/>
</dbReference>
<dbReference type="RefSeq" id="WP_129403140.1">
    <property type="nucleotide sequence ID" value="NZ_SBKP01000002.1"/>
</dbReference>
<gene>
    <name evidence="6" type="ORF">EQG66_03445</name>
</gene>
<evidence type="ECO:0000313" key="6">
    <source>
        <dbReference type="EMBL" id="RXR30390.1"/>
    </source>
</evidence>
<evidence type="ECO:0000256" key="2">
    <source>
        <dbReference type="ARBA" id="ARBA00022723"/>
    </source>
</evidence>
<organism evidence="6 7">
    <name type="scientific">Sphingobium fluviale</name>
    <dbReference type="NCBI Taxonomy" id="2506423"/>
    <lineage>
        <taxon>Bacteria</taxon>
        <taxon>Pseudomonadati</taxon>
        <taxon>Pseudomonadota</taxon>
        <taxon>Alphaproteobacteria</taxon>
        <taxon>Sphingomonadales</taxon>
        <taxon>Sphingomonadaceae</taxon>
        <taxon>Sphingobium</taxon>
    </lineage>
</organism>
<dbReference type="Pfam" id="PF04828">
    <property type="entry name" value="GFA"/>
    <property type="match status" value="1"/>
</dbReference>
<evidence type="ECO:0000259" key="5">
    <source>
        <dbReference type="PROSITE" id="PS51891"/>
    </source>
</evidence>
<dbReference type="EMBL" id="SBKP01000002">
    <property type="protein sequence ID" value="RXR30390.1"/>
    <property type="molecule type" value="Genomic_DNA"/>
</dbReference>
<accession>A0A4Q1KLU6</accession>
<dbReference type="InterPro" id="IPR006913">
    <property type="entry name" value="CENP-V/GFA"/>
</dbReference>
<feature type="domain" description="CENP-V/GFA" evidence="5">
    <location>
        <begin position="3"/>
        <end position="107"/>
    </location>
</feature>
<name>A0A4Q1KLU6_9SPHN</name>
<comment type="similarity">
    <text evidence="1">Belongs to the Gfa family.</text>
</comment>
<keyword evidence="7" id="KW-1185">Reference proteome</keyword>
<dbReference type="Gene3D" id="3.90.1590.10">
    <property type="entry name" value="glutathione-dependent formaldehyde- activating enzyme (gfa)"/>
    <property type="match status" value="1"/>
</dbReference>
<evidence type="ECO:0000256" key="4">
    <source>
        <dbReference type="ARBA" id="ARBA00023239"/>
    </source>
</evidence>
<sequence length="134" mass="14296">MQVTGGCHCGAVRYEVNGAPKHVALCHCVDCRKSAGAPMVAWAAFTEAEFSLTKGEPKTINSSGAAYRSFCGECGTGLFYRNAEFLPGIVDIQSATMDDPDALPPTAHIQVAERIGWMATAHDLPAFSRFPGME</sequence>
<proteinExistence type="inferred from homology"/>
<dbReference type="GO" id="GO:0046872">
    <property type="term" value="F:metal ion binding"/>
    <property type="evidence" value="ECO:0007669"/>
    <property type="project" value="UniProtKB-KW"/>
</dbReference>
<dbReference type="AlphaFoldDB" id="A0A4Q1KLU6"/>
<evidence type="ECO:0000313" key="7">
    <source>
        <dbReference type="Proteomes" id="UP000290958"/>
    </source>
</evidence>
<keyword evidence="2" id="KW-0479">Metal-binding</keyword>
<dbReference type="Proteomes" id="UP000290958">
    <property type="component" value="Unassembled WGS sequence"/>
</dbReference>
<comment type="caution">
    <text evidence="6">The sequence shown here is derived from an EMBL/GenBank/DDBJ whole genome shotgun (WGS) entry which is preliminary data.</text>
</comment>
<dbReference type="PANTHER" id="PTHR33337:SF40">
    <property type="entry name" value="CENP-V_GFA DOMAIN-CONTAINING PROTEIN-RELATED"/>
    <property type="match status" value="1"/>
</dbReference>